<protein>
    <submittedName>
        <fullName evidence="1">Uncharacterized protein</fullName>
    </submittedName>
</protein>
<evidence type="ECO:0000313" key="1">
    <source>
        <dbReference type="EMBL" id="CAJ2629979.1"/>
    </source>
</evidence>
<reference evidence="1" key="1">
    <citation type="submission" date="2023-10" db="EMBL/GenBank/DDBJ databases">
        <authorList>
            <person name="Rodriguez Cubillos JULIANA M."/>
            <person name="De Vega J."/>
        </authorList>
    </citation>
    <scope>NUCLEOTIDE SEQUENCE</scope>
</reference>
<dbReference type="Proteomes" id="UP001177021">
    <property type="component" value="Unassembled WGS sequence"/>
</dbReference>
<gene>
    <name evidence="1" type="ORF">MILVUS5_LOCUS1855</name>
</gene>
<accession>A0ACB0ID93</accession>
<evidence type="ECO:0000313" key="2">
    <source>
        <dbReference type="Proteomes" id="UP001177021"/>
    </source>
</evidence>
<proteinExistence type="predicted"/>
<comment type="caution">
    <text evidence="1">The sequence shown here is derived from an EMBL/GenBank/DDBJ whole genome shotgun (WGS) entry which is preliminary data.</text>
</comment>
<organism evidence="1 2">
    <name type="scientific">Trifolium pratense</name>
    <name type="common">Red clover</name>
    <dbReference type="NCBI Taxonomy" id="57577"/>
    <lineage>
        <taxon>Eukaryota</taxon>
        <taxon>Viridiplantae</taxon>
        <taxon>Streptophyta</taxon>
        <taxon>Embryophyta</taxon>
        <taxon>Tracheophyta</taxon>
        <taxon>Spermatophyta</taxon>
        <taxon>Magnoliopsida</taxon>
        <taxon>eudicotyledons</taxon>
        <taxon>Gunneridae</taxon>
        <taxon>Pentapetalae</taxon>
        <taxon>rosids</taxon>
        <taxon>fabids</taxon>
        <taxon>Fabales</taxon>
        <taxon>Fabaceae</taxon>
        <taxon>Papilionoideae</taxon>
        <taxon>50 kb inversion clade</taxon>
        <taxon>NPAAA clade</taxon>
        <taxon>Hologalegina</taxon>
        <taxon>IRL clade</taxon>
        <taxon>Trifolieae</taxon>
        <taxon>Trifolium</taxon>
    </lineage>
</organism>
<keyword evidence="2" id="KW-1185">Reference proteome</keyword>
<sequence>MARESPIQSGDETPNVAGAVATIAWCIWNNRNNWVWNGLKDTAKSIAMRAVHMTQEWQAVNDVQQQQTRIISAPVHALQRWQQPRIGWWKCNVDASFFNTSGHTGWSWCIRDSNDNFVAAGTNINKYHLSILEGEAMAILEAIREASTRGWSNIIFESDSKIVVDAIQASHRGTKSHHTGGRY</sequence>
<name>A0ACB0ID93_TRIPR</name>
<dbReference type="EMBL" id="CASHSV030000001">
    <property type="protein sequence ID" value="CAJ2629979.1"/>
    <property type="molecule type" value="Genomic_DNA"/>
</dbReference>